<evidence type="ECO:0000256" key="2">
    <source>
        <dbReference type="ARBA" id="ARBA00022448"/>
    </source>
</evidence>
<dbReference type="GO" id="GO:0016020">
    <property type="term" value="C:membrane"/>
    <property type="evidence" value="ECO:0007669"/>
    <property type="project" value="UniProtKB-SubCell"/>
</dbReference>
<dbReference type="Gene3D" id="1.20.1530.20">
    <property type="match status" value="1"/>
</dbReference>
<keyword evidence="3" id="KW-0050">Antiport</keyword>
<comment type="subcellular location">
    <subcellularLocation>
        <location evidence="1">Membrane</location>
        <topology evidence="1">Multi-pass membrane protein</topology>
    </subcellularLocation>
</comment>
<dbReference type="Pfam" id="PF00999">
    <property type="entry name" value="Na_H_Exchanger"/>
    <property type="match status" value="1"/>
</dbReference>
<dbReference type="PANTHER" id="PTHR32468:SF0">
    <property type="entry name" value="K(+)_H(+) ANTIPORTER 1"/>
    <property type="match status" value="1"/>
</dbReference>
<dbReference type="Proteomes" id="UP001139971">
    <property type="component" value="Unassembled WGS sequence"/>
</dbReference>
<feature type="transmembrane region" description="Helical" evidence="8">
    <location>
        <begin position="96"/>
        <end position="118"/>
    </location>
</feature>
<feature type="transmembrane region" description="Helical" evidence="8">
    <location>
        <begin position="130"/>
        <end position="152"/>
    </location>
</feature>
<comment type="caution">
    <text evidence="10">The sequence shown here is derived from an EMBL/GenBank/DDBJ whole genome shotgun (WGS) entry which is preliminary data.</text>
</comment>
<evidence type="ECO:0000313" key="10">
    <source>
        <dbReference type="EMBL" id="MDC8013308.1"/>
    </source>
</evidence>
<evidence type="ECO:0000259" key="9">
    <source>
        <dbReference type="Pfam" id="PF00999"/>
    </source>
</evidence>
<dbReference type="AlphaFoldDB" id="A0A9X3YM84"/>
<feature type="transmembrane region" description="Helical" evidence="8">
    <location>
        <begin position="204"/>
        <end position="223"/>
    </location>
</feature>
<keyword evidence="7 8" id="KW-0472">Membrane</keyword>
<gene>
    <name evidence="10" type="ORF">OD750_012235</name>
</gene>
<feature type="transmembrane region" description="Helical" evidence="8">
    <location>
        <begin position="316"/>
        <end position="338"/>
    </location>
</feature>
<evidence type="ECO:0000256" key="4">
    <source>
        <dbReference type="ARBA" id="ARBA00022692"/>
    </source>
</evidence>
<feature type="transmembrane region" description="Helical" evidence="8">
    <location>
        <begin position="164"/>
        <end position="192"/>
    </location>
</feature>
<accession>A0A9X3YM84</accession>
<feature type="transmembrane region" description="Helical" evidence="8">
    <location>
        <begin position="235"/>
        <end position="253"/>
    </location>
</feature>
<reference evidence="10" key="1">
    <citation type="submission" date="2023-02" db="EMBL/GenBank/DDBJ databases">
        <title>Tahibacter soli sp. nov. isolated from soil.</title>
        <authorList>
            <person name="Baek J.H."/>
            <person name="Lee J.K."/>
            <person name="Choi D.G."/>
            <person name="Jeon C.O."/>
        </authorList>
    </citation>
    <scope>NUCLEOTIDE SEQUENCE</scope>
    <source>
        <strain evidence="10">BL</strain>
    </source>
</reference>
<keyword evidence="6" id="KW-0406">Ion transport</keyword>
<dbReference type="InterPro" id="IPR038770">
    <property type="entry name" value="Na+/solute_symporter_sf"/>
</dbReference>
<keyword evidence="11" id="KW-1185">Reference proteome</keyword>
<evidence type="ECO:0000256" key="6">
    <source>
        <dbReference type="ARBA" id="ARBA00023065"/>
    </source>
</evidence>
<organism evidence="10 11">
    <name type="scientific">Tahibacter soli</name>
    <dbReference type="NCBI Taxonomy" id="2983605"/>
    <lineage>
        <taxon>Bacteria</taxon>
        <taxon>Pseudomonadati</taxon>
        <taxon>Pseudomonadota</taxon>
        <taxon>Gammaproteobacteria</taxon>
        <taxon>Lysobacterales</taxon>
        <taxon>Rhodanobacteraceae</taxon>
        <taxon>Tahibacter</taxon>
    </lineage>
</organism>
<dbReference type="RefSeq" id="WP_263545517.1">
    <property type="nucleotide sequence ID" value="NZ_JAOVZO020000017.1"/>
</dbReference>
<sequence>MSHSPLLLQLLVIIGTARLLALGLARIGQPPVIGEMIGGLVLGPIVFGALAPQWHAQLFAPGSLGALNGLAQIGLAVFMFIVGAELRLPGGARERIVAAGRVGVLSVVLPMALGFAIAPILHPRFAPAGVAFAPFALFVAASMAITAFPVMARILKERAMTQTAIGRLALTSAAFADVLAWIALALVVALIASGSGWPRFGATLAGLVALVAVSFLVVRPALARLLARRAPDGKPSGMMLALLMILLFAYAALTQQIDLHAVFGAFLFGACLPRDDRLLGSLVERLEHVAIVVLMPVFFALAGLNTTADAFNGGGGLALVLILIAAIVGKVVGGAAGARWSGMDWRTSVAVGGLMNARGLMELIVMKIGLDIGVIGKEMFTMLLVMAIVTTLMTTPMLAYFGRTRREREPDLDAKEIV</sequence>
<keyword evidence="2" id="KW-0813">Transport</keyword>
<feature type="transmembrane region" description="Helical" evidence="8">
    <location>
        <begin position="63"/>
        <end position="84"/>
    </location>
</feature>
<evidence type="ECO:0000256" key="8">
    <source>
        <dbReference type="SAM" id="Phobius"/>
    </source>
</evidence>
<evidence type="ECO:0000256" key="3">
    <source>
        <dbReference type="ARBA" id="ARBA00022449"/>
    </source>
</evidence>
<feature type="transmembrane region" description="Helical" evidence="8">
    <location>
        <begin position="6"/>
        <end position="25"/>
    </location>
</feature>
<evidence type="ECO:0000313" key="11">
    <source>
        <dbReference type="Proteomes" id="UP001139971"/>
    </source>
</evidence>
<feature type="transmembrane region" description="Helical" evidence="8">
    <location>
        <begin position="286"/>
        <end position="304"/>
    </location>
</feature>
<dbReference type="EMBL" id="JAOVZO020000017">
    <property type="protein sequence ID" value="MDC8013308.1"/>
    <property type="molecule type" value="Genomic_DNA"/>
</dbReference>
<name>A0A9X3YM84_9GAMM</name>
<dbReference type="InterPro" id="IPR050794">
    <property type="entry name" value="CPA2_transporter"/>
</dbReference>
<evidence type="ECO:0000256" key="1">
    <source>
        <dbReference type="ARBA" id="ARBA00004141"/>
    </source>
</evidence>
<dbReference type="PANTHER" id="PTHR32468">
    <property type="entry name" value="CATION/H + ANTIPORTER"/>
    <property type="match status" value="1"/>
</dbReference>
<evidence type="ECO:0000256" key="5">
    <source>
        <dbReference type="ARBA" id="ARBA00022989"/>
    </source>
</evidence>
<keyword evidence="4 8" id="KW-0812">Transmembrane</keyword>
<feature type="domain" description="Cation/H+ exchanger transmembrane" evidence="9">
    <location>
        <begin position="19"/>
        <end position="398"/>
    </location>
</feature>
<dbReference type="GO" id="GO:0015297">
    <property type="term" value="F:antiporter activity"/>
    <property type="evidence" value="ECO:0007669"/>
    <property type="project" value="UniProtKB-KW"/>
</dbReference>
<dbReference type="GO" id="GO:1902600">
    <property type="term" value="P:proton transmembrane transport"/>
    <property type="evidence" value="ECO:0007669"/>
    <property type="project" value="InterPro"/>
</dbReference>
<protein>
    <submittedName>
        <fullName evidence="10">Cation:proton antiporter</fullName>
    </submittedName>
</protein>
<feature type="transmembrane region" description="Helical" evidence="8">
    <location>
        <begin position="32"/>
        <end position="51"/>
    </location>
</feature>
<proteinExistence type="predicted"/>
<evidence type="ECO:0000256" key="7">
    <source>
        <dbReference type="ARBA" id="ARBA00023136"/>
    </source>
</evidence>
<dbReference type="InterPro" id="IPR006153">
    <property type="entry name" value="Cation/H_exchanger_TM"/>
</dbReference>
<keyword evidence="5 8" id="KW-1133">Transmembrane helix</keyword>
<feature type="transmembrane region" description="Helical" evidence="8">
    <location>
        <begin position="382"/>
        <end position="401"/>
    </location>
</feature>